<dbReference type="CDD" id="cd14410">
    <property type="entry name" value="UBA_SIK3"/>
    <property type="match status" value="1"/>
</dbReference>
<evidence type="ECO:0000256" key="4">
    <source>
        <dbReference type="ARBA" id="ARBA00022527"/>
    </source>
</evidence>
<dbReference type="GO" id="GO:0000226">
    <property type="term" value="P:microtubule cytoskeleton organization"/>
    <property type="evidence" value="ECO:0007669"/>
    <property type="project" value="TreeGrafter"/>
</dbReference>
<dbReference type="PANTHER" id="PTHR24346">
    <property type="entry name" value="MAP/MICROTUBULE AFFINITY-REGULATING KINASE"/>
    <property type="match status" value="1"/>
</dbReference>
<evidence type="ECO:0000256" key="14">
    <source>
        <dbReference type="PROSITE-ProRule" id="PRU10141"/>
    </source>
</evidence>
<dbReference type="SUPFAM" id="SSF56112">
    <property type="entry name" value="Protein kinase-like (PK-like)"/>
    <property type="match status" value="1"/>
</dbReference>
<feature type="region of interest" description="Disordered" evidence="16">
    <location>
        <begin position="1232"/>
        <end position="1264"/>
    </location>
</feature>
<proteinExistence type="inferred from homology"/>
<evidence type="ECO:0000256" key="16">
    <source>
        <dbReference type="SAM" id="MobiDB-lite"/>
    </source>
</evidence>
<feature type="domain" description="Protein kinase" evidence="17">
    <location>
        <begin position="55"/>
        <end position="306"/>
    </location>
</feature>
<dbReference type="GO" id="GO:0046872">
    <property type="term" value="F:metal ion binding"/>
    <property type="evidence" value="ECO:0007669"/>
    <property type="project" value="UniProtKB-KW"/>
</dbReference>
<dbReference type="PROSITE" id="PS00107">
    <property type="entry name" value="PROTEIN_KINASE_ATP"/>
    <property type="match status" value="1"/>
</dbReference>
<dbReference type="EC" id="2.7.11.1" evidence="3"/>
<evidence type="ECO:0000256" key="9">
    <source>
        <dbReference type="ARBA" id="ARBA00022777"/>
    </source>
</evidence>
<evidence type="ECO:0000256" key="5">
    <source>
        <dbReference type="ARBA" id="ARBA00022553"/>
    </source>
</evidence>
<keyword evidence="20" id="KW-1185">Reference proteome</keyword>
<evidence type="ECO:0000256" key="3">
    <source>
        <dbReference type="ARBA" id="ARBA00012513"/>
    </source>
</evidence>
<dbReference type="InterPro" id="IPR034672">
    <property type="entry name" value="SIK"/>
</dbReference>
<dbReference type="GO" id="GO:0005524">
    <property type="term" value="F:ATP binding"/>
    <property type="evidence" value="ECO:0007669"/>
    <property type="project" value="UniProtKB-UniRule"/>
</dbReference>
<dbReference type="GO" id="GO:0035556">
    <property type="term" value="P:intracellular signal transduction"/>
    <property type="evidence" value="ECO:0007669"/>
    <property type="project" value="TreeGrafter"/>
</dbReference>
<evidence type="ECO:0000256" key="13">
    <source>
        <dbReference type="ARBA" id="ARBA00048679"/>
    </source>
</evidence>
<feature type="region of interest" description="Disordered" evidence="16">
    <location>
        <begin position="30"/>
        <end position="51"/>
    </location>
</feature>
<evidence type="ECO:0000313" key="20">
    <source>
        <dbReference type="Proteomes" id="UP000472266"/>
    </source>
</evidence>
<evidence type="ECO:0000256" key="15">
    <source>
        <dbReference type="SAM" id="Coils"/>
    </source>
</evidence>
<feature type="coiled-coil region" evidence="15">
    <location>
        <begin position="678"/>
        <end position="705"/>
    </location>
</feature>
<dbReference type="GO" id="GO:0005737">
    <property type="term" value="C:cytoplasm"/>
    <property type="evidence" value="ECO:0007669"/>
    <property type="project" value="Ensembl"/>
</dbReference>
<dbReference type="GO" id="GO:0035108">
    <property type="term" value="P:limb morphogenesis"/>
    <property type="evidence" value="ECO:0007669"/>
    <property type="project" value="Ensembl"/>
</dbReference>
<gene>
    <name evidence="19" type="primary">SIK3</name>
</gene>
<evidence type="ECO:0000256" key="12">
    <source>
        <dbReference type="ARBA" id="ARBA00047899"/>
    </source>
</evidence>
<dbReference type="SMART" id="SM00220">
    <property type="entry name" value="S_TKc"/>
    <property type="match status" value="1"/>
</dbReference>
<dbReference type="InterPro" id="IPR015940">
    <property type="entry name" value="UBA"/>
</dbReference>
<comment type="cofactor">
    <cofactor evidence="1">
        <name>Mg(2+)</name>
        <dbReference type="ChEBI" id="CHEBI:18420"/>
    </cofactor>
</comment>
<dbReference type="OMA" id="HRYIYKD"/>
<dbReference type="FunFam" id="1.10.510.10:FF:000156">
    <property type="entry name" value="Serine/threonine-protein kinase SIK3 homolog"/>
    <property type="match status" value="1"/>
</dbReference>
<dbReference type="PROSITE" id="PS50011">
    <property type="entry name" value="PROTEIN_KINASE_DOM"/>
    <property type="match status" value="1"/>
</dbReference>
<keyword evidence="11" id="KW-0460">Magnesium</keyword>
<accession>A0A672V5G2</accession>
<evidence type="ECO:0000256" key="2">
    <source>
        <dbReference type="ARBA" id="ARBA00006234"/>
    </source>
</evidence>
<dbReference type="GeneTree" id="ENSGT00940000157259"/>
<dbReference type="GO" id="GO:0032880">
    <property type="term" value="P:regulation of protein localization"/>
    <property type="evidence" value="ECO:0007669"/>
    <property type="project" value="Ensembl"/>
</dbReference>
<feature type="binding site" evidence="14">
    <location>
        <position position="84"/>
    </location>
    <ligand>
        <name>ATP</name>
        <dbReference type="ChEBI" id="CHEBI:30616"/>
    </ligand>
</feature>
<keyword evidence="10 14" id="KW-0067">ATP-binding</keyword>
<organism evidence="19 20">
    <name type="scientific">Strigops habroptila</name>
    <name type="common">Kakapo</name>
    <dbReference type="NCBI Taxonomy" id="2489341"/>
    <lineage>
        <taxon>Eukaryota</taxon>
        <taxon>Metazoa</taxon>
        <taxon>Chordata</taxon>
        <taxon>Craniata</taxon>
        <taxon>Vertebrata</taxon>
        <taxon>Euteleostomi</taxon>
        <taxon>Archelosauria</taxon>
        <taxon>Archosauria</taxon>
        <taxon>Dinosauria</taxon>
        <taxon>Saurischia</taxon>
        <taxon>Theropoda</taxon>
        <taxon>Coelurosauria</taxon>
        <taxon>Aves</taxon>
        <taxon>Neognathae</taxon>
        <taxon>Neoaves</taxon>
        <taxon>Telluraves</taxon>
        <taxon>Australaves</taxon>
        <taxon>Psittaciformes</taxon>
        <taxon>Psittacidae</taxon>
        <taxon>Strigops</taxon>
    </lineage>
</organism>
<evidence type="ECO:0000259" key="17">
    <source>
        <dbReference type="PROSITE" id="PS50011"/>
    </source>
</evidence>
<keyword evidence="5" id="KW-0597">Phosphoprotein</keyword>
<dbReference type="Proteomes" id="UP000472266">
    <property type="component" value="Chromosome 16"/>
</dbReference>
<keyword evidence="4" id="KW-0723">Serine/threonine-protein kinase</keyword>
<comment type="similarity">
    <text evidence="2">Belongs to the protein kinase superfamily. CAMK Ser/Thr protein kinase family. SNF1 subfamily.</text>
</comment>
<evidence type="ECO:0000256" key="7">
    <source>
        <dbReference type="ARBA" id="ARBA00022723"/>
    </source>
</evidence>
<feature type="region of interest" description="Disordered" evidence="16">
    <location>
        <begin position="1132"/>
        <end position="1185"/>
    </location>
</feature>
<sequence>MSSRGAAAPRGGVAPRDKMAAAAAAAAAGGAGGAPRLSPAPPPARPPGPARIGYYEVERTIGKGNFAVVKLATHLVTRAKVAIKIIDKTQLDEENLKKIFREVQIMKMLCHPHIIRLYQVMETERMIYLVTEYASGGEIFDHLVAHGRMAEKEARRKFKQIVAAVNFCHCRNIVHRDLKAENLLLDANLNIKIADFGFSNIFTPGQLLKTWCGSPPYAAPELFEGKEYDGPKVDIWSLGVVLYVLVCGALPFDGSTLQNLRARVLSGKFRIPFFMSTECEHLIRHMLVLDPSKRLSMEQICKHKWMKLGEADAEFDRLIAECQHLKTERQLEPLNEDVLLAMADMGLDKERTIQSLRADAYDHYSAIYSLLCDRLKRHKNLRIAASPSIPRTMTFPTSANIQTEQTGNTMSINVPQVQLINPENQIVETDGTMNLDSDEGEEPSPEALVRYLSMRRHTVGVADPRTEVMEDLQKLLPGFPRVTPQAPFLQVTPNVNFMHNVLPRQNLQPTGQLEYKEQSLLQPPTLQLLNGMGPLGRRASDGGANIQLHAQQLLKRPRGPSPLVTMTPAVPAVTPVDEESSDGEPDQEAVQRYLANRSKRHTLAMTNPTAEIPPDLQRQLGQQSFRPRAWAPHLVPDQHRSIYKDSNTLHLPTERFSPVRRFSDGAASIQAFKAHLEKMGNNSSIKQLQQECEQLQKMYGGHMDERTLEKTQQQHMLYQQEQHHQILHQQIQDCIRPPQPSPPLQAPCENQNCFREALGRGFCSQCSLFPLGAASQSQFQGMPSHNTIFPQSGNLQEPGDMVSNSLVAGQGMSSHARGLPMSPSANQMQMQHRANLMASLSYGHRQLSKQLRCCRFPSRYPPANYDQVHLHPHLYPEQPRVSPGSYSPAAGVGFPPAQQALKVPQLEQYPSFPQSTHQQQQQHYTASALQQALLSPTPPDYSRHQQVPHILQGLLSPRHSLTGHTDMRLPQLEFAQLIKRRQQQQQQQEFQELFRHMSQGDAGNMGASVGQSLSERQSLSLPYQSADTYHPQNSPQHLLKIRAQECIQQVPASVPPHGYVHQPALFHSESMEEDCACEGARDSFPDSKTSNTLTKGCHESPLLVSAGGHGDPDPLLGTANHTQELGTHQYRHQPAAAFSRSKVPSRESIVGNCMDRSSPGQAMQVPDHNGLGYPVRPASSEHPRPRTLQRHHTIQNSDDAYVQLDNLPGMSLMAGKALSSARMSDAVLSQSSLMASQQLRDRDSDECGESLEGQEHPNLGDGSQHLNTSCYPSTCITDVLLSYKHPEVPFGMEQAGV</sequence>
<dbReference type="Pfam" id="PF00069">
    <property type="entry name" value="Pkinase"/>
    <property type="match status" value="1"/>
</dbReference>
<dbReference type="InterPro" id="IPR008271">
    <property type="entry name" value="Ser/Thr_kinase_AS"/>
</dbReference>
<keyword evidence="7" id="KW-0479">Metal-binding</keyword>
<keyword evidence="6" id="KW-0808">Transferase</keyword>
<feature type="compositionally biased region" description="Pro residues" evidence="16">
    <location>
        <begin position="38"/>
        <end position="49"/>
    </location>
</feature>
<reference evidence="19 20" key="1">
    <citation type="submission" date="2019-11" db="EMBL/GenBank/DDBJ databases">
        <title>Strigops habroptila (kakapo) genome, bStrHab1, primary haplotype, v2.</title>
        <authorList>
            <person name="Jarvis E.D."/>
            <person name="Howard J."/>
            <person name="Rhie A."/>
            <person name="Phillippy A."/>
            <person name="Korlach J."/>
            <person name="Digby A."/>
            <person name="Iorns D."/>
            <person name="Eason D."/>
            <person name="Robertson B."/>
            <person name="Raemaekers T."/>
            <person name="Howe K."/>
            <person name="Lewin H."/>
            <person name="Damas J."/>
            <person name="Hastie A."/>
            <person name="Tracey A."/>
            <person name="Chow W."/>
            <person name="Fedrigo O."/>
        </authorList>
    </citation>
    <scope>NUCLEOTIDE SEQUENCE [LARGE SCALE GENOMIC DNA]</scope>
</reference>
<reference evidence="19" key="2">
    <citation type="submission" date="2025-08" db="UniProtKB">
        <authorList>
            <consortium name="Ensembl"/>
        </authorList>
    </citation>
    <scope>IDENTIFICATION</scope>
</reference>
<evidence type="ECO:0000256" key="8">
    <source>
        <dbReference type="ARBA" id="ARBA00022741"/>
    </source>
</evidence>
<dbReference type="Pfam" id="PF23312">
    <property type="entry name" value="UBA_SIK3"/>
    <property type="match status" value="1"/>
</dbReference>
<name>A0A672V5G2_STRHB</name>
<dbReference type="Ensembl" id="ENSSHBT00005027095.1">
    <property type="protein sequence ID" value="ENSSHBP00005022774.1"/>
    <property type="gene ID" value="ENSSHBG00005018907.1"/>
</dbReference>
<feature type="domain" description="UBA" evidence="18">
    <location>
        <begin position="333"/>
        <end position="373"/>
    </location>
</feature>
<dbReference type="InterPro" id="IPR000719">
    <property type="entry name" value="Prot_kinase_dom"/>
</dbReference>
<evidence type="ECO:0000259" key="18">
    <source>
        <dbReference type="PROSITE" id="PS50030"/>
    </source>
</evidence>
<evidence type="ECO:0000313" key="19">
    <source>
        <dbReference type="Ensembl" id="ENSSHBP00005022774.1"/>
    </source>
</evidence>
<evidence type="ECO:0000256" key="11">
    <source>
        <dbReference type="ARBA" id="ARBA00022842"/>
    </source>
</evidence>
<dbReference type="InterPro" id="IPR017441">
    <property type="entry name" value="Protein_kinase_ATP_BS"/>
</dbReference>
<evidence type="ECO:0000256" key="1">
    <source>
        <dbReference type="ARBA" id="ARBA00001946"/>
    </source>
</evidence>
<reference evidence="19" key="3">
    <citation type="submission" date="2025-09" db="UniProtKB">
        <authorList>
            <consortium name="Ensembl"/>
        </authorList>
    </citation>
    <scope>IDENTIFICATION</scope>
</reference>
<evidence type="ECO:0000256" key="10">
    <source>
        <dbReference type="ARBA" id="ARBA00022840"/>
    </source>
</evidence>
<dbReference type="GO" id="GO:0060351">
    <property type="term" value="P:cartilage development involved in endochondral bone morphogenesis"/>
    <property type="evidence" value="ECO:0007669"/>
    <property type="project" value="Ensembl"/>
</dbReference>
<keyword evidence="15" id="KW-0175">Coiled coil</keyword>
<dbReference type="InParanoid" id="A0A672V5G2"/>
<evidence type="ECO:0000256" key="6">
    <source>
        <dbReference type="ARBA" id="ARBA00022679"/>
    </source>
</evidence>
<keyword evidence="8 14" id="KW-0547">Nucleotide-binding</keyword>
<keyword evidence="9" id="KW-0418">Kinase</keyword>
<dbReference type="PANTHER" id="PTHR24346:SF42">
    <property type="entry name" value="SERINE_THREONINE-PROTEIN KINASE SIK3"/>
    <property type="match status" value="1"/>
</dbReference>
<comment type="catalytic activity">
    <reaction evidence="13">
        <text>L-seryl-[protein] + ATP = O-phospho-L-seryl-[protein] + ADP + H(+)</text>
        <dbReference type="Rhea" id="RHEA:17989"/>
        <dbReference type="Rhea" id="RHEA-COMP:9863"/>
        <dbReference type="Rhea" id="RHEA-COMP:11604"/>
        <dbReference type="ChEBI" id="CHEBI:15378"/>
        <dbReference type="ChEBI" id="CHEBI:29999"/>
        <dbReference type="ChEBI" id="CHEBI:30616"/>
        <dbReference type="ChEBI" id="CHEBI:83421"/>
        <dbReference type="ChEBI" id="CHEBI:456216"/>
        <dbReference type="EC" id="2.7.11.1"/>
    </reaction>
</comment>
<dbReference type="InterPro" id="IPR011009">
    <property type="entry name" value="Kinase-like_dom_sf"/>
</dbReference>
<dbReference type="GO" id="GO:0050321">
    <property type="term" value="F:tau-protein kinase activity"/>
    <property type="evidence" value="ECO:0007669"/>
    <property type="project" value="TreeGrafter"/>
</dbReference>
<dbReference type="GO" id="GO:0035264">
    <property type="term" value="P:multicellular organism growth"/>
    <property type="evidence" value="ECO:0007669"/>
    <property type="project" value="Ensembl"/>
</dbReference>
<dbReference type="Gene3D" id="1.10.510.10">
    <property type="entry name" value="Transferase(Phosphotransferase) domain 1"/>
    <property type="match status" value="1"/>
</dbReference>
<protein>
    <recommendedName>
        <fullName evidence="3">non-specific serine/threonine protein kinase</fullName>
        <ecNumber evidence="3">2.7.11.1</ecNumber>
    </recommendedName>
</protein>
<dbReference type="InterPro" id="IPR057380">
    <property type="entry name" value="UBA_SIK1/2/3"/>
</dbReference>
<dbReference type="CDD" id="cd14071">
    <property type="entry name" value="STKc_SIK"/>
    <property type="match status" value="1"/>
</dbReference>
<dbReference type="PROSITE" id="PS50030">
    <property type="entry name" value="UBA"/>
    <property type="match status" value="1"/>
</dbReference>
<dbReference type="GO" id="GO:0001958">
    <property type="term" value="P:endochondral ossification"/>
    <property type="evidence" value="ECO:0007669"/>
    <property type="project" value="Ensembl"/>
</dbReference>
<dbReference type="FunFam" id="3.30.200.20:FF:000003">
    <property type="entry name" value="Non-specific serine/threonine protein kinase"/>
    <property type="match status" value="1"/>
</dbReference>
<comment type="catalytic activity">
    <reaction evidence="12">
        <text>L-threonyl-[protein] + ATP = O-phospho-L-threonyl-[protein] + ADP + H(+)</text>
        <dbReference type="Rhea" id="RHEA:46608"/>
        <dbReference type="Rhea" id="RHEA-COMP:11060"/>
        <dbReference type="Rhea" id="RHEA-COMP:11605"/>
        <dbReference type="ChEBI" id="CHEBI:15378"/>
        <dbReference type="ChEBI" id="CHEBI:30013"/>
        <dbReference type="ChEBI" id="CHEBI:30616"/>
        <dbReference type="ChEBI" id="CHEBI:61977"/>
        <dbReference type="ChEBI" id="CHEBI:456216"/>
        <dbReference type="EC" id="2.7.11.1"/>
    </reaction>
</comment>
<dbReference type="PROSITE" id="PS00108">
    <property type="entry name" value="PROTEIN_KINASE_ST"/>
    <property type="match status" value="1"/>
</dbReference>